<dbReference type="GO" id="GO:0071944">
    <property type="term" value="C:cell periphery"/>
    <property type="evidence" value="ECO:0007669"/>
    <property type="project" value="TreeGrafter"/>
</dbReference>
<feature type="region of interest" description="Disordered" evidence="2">
    <location>
        <begin position="30"/>
        <end position="189"/>
    </location>
</feature>
<evidence type="ECO:0008006" key="6">
    <source>
        <dbReference type="Google" id="ProtNLM"/>
    </source>
</evidence>
<feature type="signal peptide" evidence="3">
    <location>
        <begin position="1"/>
        <end position="22"/>
    </location>
</feature>
<reference evidence="4 5" key="1">
    <citation type="journal article" date="2023" name="BMC Biotechnol.">
        <title>Vitis rotundifolia cv Carlos genome sequencing.</title>
        <authorList>
            <person name="Huff M."/>
            <person name="Hulse-Kemp A."/>
            <person name="Scheffler B."/>
            <person name="Youngblood R."/>
            <person name="Simpson S."/>
            <person name="Babiker E."/>
            <person name="Staton M."/>
        </authorList>
    </citation>
    <scope>NUCLEOTIDE SEQUENCE [LARGE SCALE GENOMIC DNA]</scope>
    <source>
        <tissue evidence="4">Leaf</tissue>
    </source>
</reference>
<keyword evidence="5" id="KW-1185">Reference proteome</keyword>
<name>A0AA39DV09_VITRO</name>
<comment type="caution">
    <text evidence="4">The sequence shown here is derived from an EMBL/GenBank/DDBJ whole genome shotgun (WGS) entry which is preliminary data.</text>
</comment>
<dbReference type="Pfam" id="PF01190">
    <property type="entry name" value="Pollen_Ole_e_1"/>
    <property type="match status" value="1"/>
</dbReference>
<keyword evidence="1 3" id="KW-0732">Signal</keyword>
<dbReference type="Proteomes" id="UP001168098">
    <property type="component" value="Unassembled WGS sequence"/>
</dbReference>
<evidence type="ECO:0000256" key="2">
    <source>
        <dbReference type="SAM" id="MobiDB-lite"/>
    </source>
</evidence>
<evidence type="ECO:0000313" key="4">
    <source>
        <dbReference type="EMBL" id="KAJ9696565.1"/>
    </source>
</evidence>
<protein>
    <recommendedName>
        <fullName evidence="6">Proline-rich protein 3-like</fullName>
    </recommendedName>
</protein>
<dbReference type="PANTHER" id="PTHR33470:SF40">
    <property type="entry name" value="PROTEIN SEED AND ROOT HAIR PROTECTIVE PROTEIN"/>
    <property type="match status" value="1"/>
</dbReference>
<dbReference type="AlphaFoldDB" id="A0AA39DV09"/>
<organism evidence="4 5">
    <name type="scientific">Vitis rotundifolia</name>
    <name type="common">Muscadine grape</name>
    <dbReference type="NCBI Taxonomy" id="103349"/>
    <lineage>
        <taxon>Eukaryota</taxon>
        <taxon>Viridiplantae</taxon>
        <taxon>Streptophyta</taxon>
        <taxon>Embryophyta</taxon>
        <taxon>Tracheophyta</taxon>
        <taxon>Spermatophyta</taxon>
        <taxon>Magnoliopsida</taxon>
        <taxon>eudicotyledons</taxon>
        <taxon>Gunneridae</taxon>
        <taxon>Pentapetalae</taxon>
        <taxon>rosids</taxon>
        <taxon>Vitales</taxon>
        <taxon>Vitaceae</taxon>
        <taxon>Viteae</taxon>
        <taxon>Vitis</taxon>
    </lineage>
</organism>
<accession>A0AA39DV09</accession>
<gene>
    <name evidence="4" type="ORF">PVL29_008669</name>
</gene>
<dbReference type="EMBL" id="JARBHA010000007">
    <property type="protein sequence ID" value="KAJ9696565.1"/>
    <property type="molecule type" value="Genomic_DNA"/>
</dbReference>
<proteinExistence type="predicted"/>
<evidence type="ECO:0000256" key="1">
    <source>
        <dbReference type="ARBA" id="ARBA00022729"/>
    </source>
</evidence>
<feature type="chain" id="PRO_5041415898" description="Proline-rich protein 3-like" evidence="3">
    <location>
        <begin position="23"/>
        <end position="331"/>
    </location>
</feature>
<evidence type="ECO:0000256" key="3">
    <source>
        <dbReference type="SAM" id="SignalP"/>
    </source>
</evidence>
<dbReference type="PANTHER" id="PTHR33470">
    <property type="entry name" value="OS01G0164075 PROTEIN"/>
    <property type="match status" value="1"/>
</dbReference>
<feature type="compositionally biased region" description="Basic and acidic residues" evidence="2">
    <location>
        <begin position="167"/>
        <end position="176"/>
    </location>
</feature>
<feature type="compositionally biased region" description="Basic and acidic residues" evidence="2">
    <location>
        <begin position="133"/>
        <end position="159"/>
    </location>
</feature>
<feature type="compositionally biased region" description="Basic and acidic residues" evidence="2">
    <location>
        <begin position="68"/>
        <end position="89"/>
    </location>
</feature>
<sequence length="331" mass="36954">MALTRFFTTSMILFSLLAIALASNGGYGPNPELEKPKPEYNKGYDVKPAVEKPEPDYNKGYGSAPEAETPKPEYKKGYDLKPVMEKPDPEYEEGYVSKTEVEKPKPEYNNGYVPKPEIEKPKPEYNNGYVPKPEVEKPKPEYQKEYGPKPEVEKPKPEYNKGYGSKPEVEKPKPEYNKGYGPKPEVEKPKPEYEKKLLPTAIGVQGLIYCKSGLKTVPLPGAVARITCLAADEQGYEMAPFSFLSGPSDEKGYYFATLYPSQVKDNCKLTQCKAFLENSPLKTCNVPTDENKGIDGAPVVPSSNLKAKKMQLYSVKPLFYTSQPEPVSNGY</sequence>
<evidence type="ECO:0000313" key="5">
    <source>
        <dbReference type="Proteomes" id="UP001168098"/>
    </source>
</evidence>
<feature type="compositionally biased region" description="Basic and acidic residues" evidence="2">
    <location>
        <begin position="32"/>
        <end position="57"/>
    </location>
</feature>